<feature type="signal peptide" evidence="1">
    <location>
        <begin position="1"/>
        <end position="43"/>
    </location>
</feature>
<dbReference type="RefSeq" id="WP_014103102.1">
    <property type="nucleotide sequence ID" value="NC_016026.1"/>
</dbReference>
<name>G2KPR0_MICAA</name>
<evidence type="ECO:0000256" key="1">
    <source>
        <dbReference type="SAM" id="SignalP"/>
    </source>
</evidence>
<dbReference type="Proteomes" id="UP000009286">
    <property type="component" value="Chromosome"/>
</dbReference>
<evidence type="ECO:0000313" key="3">
    <source>
        <dbReference type="Proteomes" id="UP000009286"/>
    </source>
</evidence>
<dbReference type="EMBL" id="CP002382">
    <property type="protein sequence ID" value="AEP09879.1"/>
    <property type="molecule type" value="Genomic_DNA"/>
</dbReference>
<dbReference type="KEGG" id="mai:MICA_1563"/>
<sequence length="284" mass="30707">MILFSGNKQSKSGPVSARSVIRMALTVCGAAFIAATISSAAQAQPASCDPAYWESMKQRGMLEAQREVQQNQNLIFKADSVLELTCFDRQLQALAQQAISLFSETTRWGVILSPTSMDAALNNLVATGLMNYIANNSFAHTYGGGRFPGDYTMQSSFGGSTVYNCNTMALVWEAAKCYNFAEESKDGFFTLADFVEPRVGVGHQGFTCSGDGRLGNMRSVASNSGDQYQTETYNSYAGLFASDSCSAPIPTGVRVSRVNMNPYNEHICINPGCFYNLSTCTNTP</sequence>
<protein>
    <submittedName>
        <fullName evidence="2">Uncharacterized protein</fullName>
    </submittedName>
</protein>
<keyword evidence="1" id="KW-0732">Signal</keyword>
<keyword evidence="3" id="KW-1185">Reference proteome</keyword>
<dbReference type="HOGENOM" id="CLU_979383_0_0_5"/>
<dbReference type="AlphaFoldDB" id="G2KPR0"/>
<evidence type="ECO:0000313" key="2">
    <source>
        <dbReference type="EMBL" id="AEP09879.1"/>
    </source>
</evidence>
<organism evidence="2 3">
    <name type="scientific">Micavibrio aeruginosavorus (strain ARL-13)</name>
    <dbReference type="NCBI Taxonomy" id="856793"/>
    <lineage>
        <taxon>Bacteria</taxon>
        <taxon>Pseudomonadati</taxon>
        <taxon>Bdellovibrionota</taxon>
        <taxon>Bdellovibrionia</taxon>
        <taxon>Bdellovibrionales</taxon>
        <taxon>Pseudobdellovibrionaceae</taxon>
        <taxon>Micavibrio</taxon>
    </lineage>
</organism>
<dbReference type="OrthoDB" id="9818367at2"/>
<proteinExistence type="predicted"/>
<gene>
    <name evidence="2" type="ordered locus">MICA_1563</name>
</gene>
<accession>G2KPR0</accession>
<reference evidence="2 3" key="1">
    <citation type="journal article" date="2011" name="BMC Genomics">
        <title>Genomic insights into an obligate epibiotic bacterial predator: Micavibrio aeruginosavorus ARL-13.</title>
        <authorList>
            <person name="Wang Z."/>
            <person name="Kadouri D."/>
            <person name="Wu M."/>
        </authorList>
    </citation>
    <scope>NUCLEOTIDE SEQUENCE [LARGE SCALE GENOMIC DNA]</scope>
    <source>
        <strain evidence="2 3">ARL-13</strain>
    </source>
</reference>
<feature type="chain" id="PRO_5003432150" evidence="1">
    <location>
        <begin position="44"/>
        <end position="284"/>
    </location>
</feature>